<gene>
    <name evidence="1" type="ordered locus">Mesil_1444</name>
</gene>
<protein>
    <recommendedName>
        <fullName evidence="3">DUF3809 domain-containing protein</fullName>
    </recommendedName>
</protein>
<evidence type="ECO:0000313" key="1">
    <source>
        <dbReference type="EMBL" id="ADH63337.1"/>
    </source>
</evidence>
<dbReference type="Proteomes" id="UP000001916">
    <property type="component" value="Chromosome"/>
</dbReference>
<sequence length="148" mass="16360">MTLERTFELRIPGTPAELLTPERVFGGRPPFRDLRREGEYLMGELVTYTPLIGDLRFPFRSRLQAEAEGRASLVALFPGDEGGEPPAFWAELSGEGTAVGDALAYTITVRLHAQLPEGEKWGGKALRRMAEAAFQRTISRALETLNQG</sequence>
<proteinExistence type="predicted"/>
<evidence type="ECO:0000313" key="2">
    <source>
        <dbReference type="Proteomes" id="UP000001916"/>
    </source>
</evidence>
<dbReference type="EMBL" id="CP002042">
    <property type="protein sequence ID" value="ADH63337.1"/>
    <property type="molecule type" value="Genomic_DNA"/>
</dbReference>
<reference evidence="1" key="1">
    <citation type="journal article" date="2010" name="Stand. Genomic Sci.">
        <title>Complete genome sequence of Meiothermus silvanus type strain (VI-R2).</title>
        <authorList>
            <person name="Sikorski J."/>
            <person name="Tindall B.J."/>
            <person name="Lowry S."/>
            <person name="Lucas S."/>
            <person name="Nolan M."/>
            <person name="Copeland A."/>
            <person name="Glavina Del Rio T."/>
            <person name="Tice H."/>
            <person name="Cheng J.F."/>
            <person name="Han C."/>
            <person name="Pitluck S."/>
            <person name="Liolios K."/>
            <person name="Ivanova N."/>
            <person name="Mavromatis K."/>
            <person name="Mikhailova N."/>
            <person name="Pati A."/>
            <person name="Goodwin L."/>
            <person name="Chen A."/>
            <person name="Palaniappan K."/>
            <person name="Land M."/>
            <person name="Hauser L."/>
            <person name="Chang Y.J."/>
            <person name="Jeffries C.D."/>
            <person name="Rohde M."/>
            <person name="Goker M."/>
            <person name="Woyke T."/>
            <person name="Bristow J."/>
            <person name="Eisen J.A."/>
            <person name="Markowitz V."/>
            <person name="Hugenholtz P."/>
            <person name="Kyrpides N.C."/>
            <person name="Klenk H.P."/>
            <person name="Lapidus A."/>
        </authorList>
    </citation>
    <scope>NUCLEOTIDE SEQUENCE [LARGE SCALE GENOMIC DNA]</scope>
    <source>
        <strain evidence="1">DSM 9946</strain>
    </source>
</reference>
<keyword evidence="2" id="KW-1185">Reference proteome</keyword>
<dbReference type="KEGG" id="msv:Mesil_1444"/>
<organism evidence="1 2">
    <name type="scientific">Allomeiothermus silvanus (strain ATCC 700542 / DSM 9946 / NBRC 106475 / NCIMB 13440 / VI-R2)</name>
    <name type="common">Thermus silvanus</name>
    <dbReference type="NCBI Taxonomy" id="526227"/>
    <lineage>
        <taxon>Bacteria</taxon>
        <taxon>Thermotogati</taxon>
        <taxon>Deinococcota</taxon>
        <taxon>Deinococci</taxon>
        <taxon>Thermales</taxon>
        <taxon>Thermaceae</taxon>
        <taxon>Allomeiothermus</taxon>
    </lineage>
</organism>
<name>D7BEY4_ALLS1</name>
<dbReference type="Gene3D" id="3.30.530.70">
    <property type="entry name" value="Uncharacterised protein PF12723, DUF3809"/>
    <property type="match status" value="1"/>
</dbReference>
<reference evidence="1" key="2">
    <citation type="submission" date="2010-05" db="EMBL/GenBank/DDBJ databases">
        <title>The complete chromosome of Meiothermus silvanus DSM 9946.</title>
        <authorList>
            <consortium name="US DOE Joint Genome Institute (JGI-PGF)"/>
            <person name="Lucas S."/>
            <person name="Copeland A."/>
            <person name="Lapidus A."/>
            <person name="Glavina del Rio T."/>
            <person name="Dalin E."/>
            <person name="Tice H."/>
            <person name="Bruce D."/>
            <person name="Goodwin L."/>
            <person name="Pitluck S."/>
            <person name="Kyrpides N."/>
            <person name="Mavromatis K."/>
            <person name="Mikhailova N."/>
            <person name="Lowry S."/>
            <person name="Clum A."/>
            <person name="Brettin T."/>
            <person name="Detter J.C."/>
            <person name="Han C."/>
            <person name="Larimer F."/>
            <person name="Land M."/>
            <person name="Hauser L."/>
            <person name="Markowitz V."/>
            <person name="Cheng J.-F."/>
            <person name="Hugenholtz P."/>
            <person name="Woyke T."/>
            <person name="Wu D."/>
            <person name="Tindall B."/>
            <person name="Pomrenke H.G."/>
            <person name="Schneider S."/>
            <person name="Klenk H.-P."/>
            <person name="Eisen J.A."/>
        </authorList>
    </citation>
    <scope>NUCLEOTIDE SEQUENCE</scope>
    <source>
        <strain evidence="1">DSM 9946</strain>
    </source>
</reference>
<dbReference type="AlphaFoldDB" id="D7BEY4"/>
<dbReference type="HOGENOM" id="CLU_1710264_0_0_0"/>
<dbReference type="STRING" id="526227.Mesil_1444"/>
<dbReference type="eggNOG" id="ENOG5033K0E">
    <property type="taxonomic scope" value="Bacteria"/>
</dbReference>
<dbReference type="RefSeq" id="WP_013157906.1">
    <property type="nucleotide sequence ID" value="NC_014212.1"/>
</dbReference>
<dbReference type="InterPro" id="IPR024219">
    <property type="entry name" value="DUF3809"/>
</dbReference>
<accession>D7BEY4</accession>
<dbReference type="Pfam" id="PF12723">
    <property type="entry name" value="DUF3809"/>
    <property type="match status" value="1"/>
</dbReference>
<dbReference type="OrthoDB" id="26158at2"/>
<evidence type="ECO:0008006" key="3">
    <source>
        <dbReference type="Google" id="ProtNLM"/>
    </source>
</evidence>